<dbReference type="InterPro" id="IPR039261">
    <property type="entry name" value="FNR_nucleotide-bd"/>
</dbReference>
<gene>
    <name evidence="10" type="ORF">BJ875DRAFT_113902</name>
</gene>
<dbReference type="GO" id="GO:0006879">
    <property type="term" value="P:intracellular iron ion homeostasis"/>
    <property type="evidence" value="ECO:0007669"/>
    <property type="project" value="TreeGrafter"/>
</dbReference>
<keyword evidence="5" id="KW-0406">Ion transport</keyword>
<dbReference type="InterPro" id="IPR051410">
    <property type="entry name" value="Ferric/Cupric_Reductase"/>
</dbReference>
<evidence type="ECO:0000256" key="4">
    <source>
        <dbReference type="ARBA" id="ARBA00022989"/>
    </source>
</evidence>
<dbReference type="PANTHER" id="PTHR32361:SF28">
    <property type="entry name" value="FRP1P"/>
    <property type="match status" value="1"/>
</dbReference>
<feature type="compositionally biased region" description="Basic and acidic residues" evidence="7">
    <location>
        <begin position="125"/>
        <end position="142"/>
    </location>
</feature>
<dbReference type="OrthoDB" id="17725at2759"/>
<feature type="transmembrane region" description="Helical" evidence="8">
    <location>
        <begin position="208"/>
        <end position="227"/>
    </location>
</feature>
<keyword evidence="6 8" id="KW-0472">Membrane</keyword>
<feature type="domain" description="FAD-binding FR-type" evidence="9">
    <location>
        <begin position="356"/>
        <end position="485"/>
    </location>
</feature>
<dbReference type="InterPro" id="IPR017927">
    <property type="entry name" value="FAD-bd_FR_type"/>
</dbReference>
<dbReference type="EMBL" id="MU251379">
    <property type="protein sequence ID" value="KAG9237847.1"/>
    <property type="molecule type" value="Genomic_DNA"/>
</dbReference>
<dbReference type="GO" id="GO:0005886">
    <property type="term" value="C:plasma membrane"/>
    <property type="evidence" value="ECO:0007669"/>
    <property type="project" value="TreeGrafter"/>
</dbReference>
<dbReference type="CDD" id="cd06186">
    <property type="entry name" value="NOX_Duox_like_FAD_NADP"/>
    <property type="match status" value="1"/>
</dbReference>
<feature type="region of interest" description="Disordered" evidence="7">
    <location>
        <begin position="90"/>
        <end position="149"/>
    </location>
</feature>
<dbReference type="Proteomes" id="UP000824998">
    <property type="component" value="Unassembled WGS sequence"/>
</dbReference>
<dbReference type="SFLD" id="SFLDG01168">
    <property type="entry name" value="Ferric_reductase_subgroup_(FRE"/>
    <property type="match status" value="1"/>
</dbReference>
<dbReference type="InterPro" id="IPR013130">
    <property type="entry name" value="Fe3_Rdtase_TM_dom"/>
</dbReference>
<dbReference type="Pfam" id="PF08022">
    <property type="entry name" value="FAD_binding_8"/>
    <property type="match status" value="1"/>
</dbReference>
<keyword evidence="11" id="KW-1185">Reference proteome</keyword>
<feature type="transmembrane region" description="Helical" evidence="8">
    <location>
        <begin position="315"/>
        <end position="336"/>
    </location>
</feature>
<feature type="compositionally biased region" description="Polar residues" evidence="7">
    <location>
        <begin position="92"/>
        <end position="101"/>
    </location>
</feature>
<dbReference type="SUPFAM" id="SSF52343">
    <property type="entry name" value="Ferredoxin reductase-like, C-terminal NADP-linked domain"/>
    <property type="match status" value="1"/>
</dbReference>
<evidence type="ECO:0000256" key="7">
    <source>
        <dbReference type="SAM" id="MobiDB-lite"/>
    </source>
</evidence>
<evidence type="ECO:0000313" key="11">
    <source>
        <dbReference type="Proteomes" id="UP000824998"/>
    </source>
</evidence>
<proteinExistence type="predicted"/>
<evidence type="ECO:0000256" key="3">
    <source>
        <dbReference type="ARBA" id="ARBA00022692"/>
    </source>
</evidence>
<dbReference type="PANTHER" id="PTHR32361">
    <property type="entry name" value="FERRIC/CUPRIC REDUCTASE TRANSMEMBRANE COMPONENT"/>
    <property type="match status" value="1"/>
</dbReference>
<feature type="transmembrane region" description="Helical" evidence="8">
    <location>
        <begin position="174"/>
        <end position="196"/>
    </location>
</feature>
<dbReference type="AlphaFoldDB" id="A0A9P7YQJ8"/>
<evidence type="ECO:0000256" key="5">
    <source>
        <dbReference type="ARBA" id="ARBA00023065"/>
    </source>
</evidence>
<protein>
    <submittedName>
        <fullName evidence="10">Ferric reductase-like protein transmembrane component</fullName>
    </submittedName>
</protein>
<dbReference type="Pfam" id="PF01794">
    <property type="entry name" value="Ferric_reduct"/>
    <property type="match status" value="1"/>
</dbReference>
<evidence type="ECO:0000256" key="2">
    <source>
        <dbReference type="ARBA" id="ARBA00022448"/>
    </source>
</evidence>
<dbReference type="Gene3D" id="3.40.50.80">
    <property type="entry name" value="Nucleotide-binding domain of ferredoxin-NADP reductase (FNR) module"/>
    <property type="match status" value="1"/>
</dbReference>
<name>A0A9P7YQJ8_9HELO</name>
<keyword evidence="3 8" id="KW-0812">Transmembrane</keyword>
<evidence type="ECO:0000313" key="10">
    <source>
        <dbReference type="EMBL" id="KAG9237847.1"/>
    </source>
</evidence>
<sequence>MIETLAMTFESEFIQDVLQYALTPLDLVATEAEPPIQDERRKLVEGVHFTRQFIPTYHMVILGIIGAVATFEWVKKLRRWRKRRAAKLQPLDNKSGSTSREGQTEEFWTASSSGSSTLEGTASPPRKEEDSEETPLLHDGHTTHPPQTRRAVTRAMKAFMMYQPRRIPVVNKALPPNGTTFGIAALLGLNLFYTFYRINLEIQQSFVFADRAGLLFVANLPYLYVLAAKNQPLKALTGRSYESLNLVHRRLGELLCFQALFHFLGMVGVWYCLLRPSGFGFVRFLMLKIVVYGLIAFFAYELLFLTSLASFRQRWYELFLGIHIVLQVLALVFVYLHHPGGRPYVFAALIIFLLDRLVYRIRIKSTTVEIQATIMEDDETVRLSSNVILQPEGHTSILLGKGITEGWRATDHVFISVPSLRSRHILQSHPFTIASRAPTADDSQARLELLVRARDSFSADLLMRARSHKHITARFDGPYGSAHARDMLEDTDLAILVAGGSGIAVIWPLVQHLLDISRTSDEETAPSFLTKKQKIVVIWVIHKGEHIDWIGRRALADTENKGAKILIPRATEEVGRPNLKDMIDRATLNIPGNDNGSKTIGVVVSGPDSMGRLVRNTCARMVRKGINVNVTVEKFGW</sequence>
<dbReference type="GO" id="GO:0000293">
    <property type="term" value="F:ferric-chelate reductase activity"/>
    <property type="evidence" value="ECO:0007669"/>
    <property type="project" value="TreeGrafter"/>
</dbReference>
<evidence type="ECO:0000256" key="8">
    <source>
        <dbReference type="SAM" id="Phobius"/>
    </source>
</evidence>
<evidence type="ECO:0000256" key="6">
    <source>
        <dbReference type="ARBA" id="ARBA00023136"/>
    </source>
</evidence>
<organism evidence="10 11">
    <name type="scientific">Amylocarpus encephaloides</name>
    <dbReference type="NCBI Taxonomy" id="45428"/>
    <lineage>
        <taxon>Eukaryota</taxon>
        <taxon>Fungi</taxon>
        <taxon>Dikarya</taxon>
        <taxon>Ascomycota</taxon>
        <taxon>Pezizomycotina</taxon>
        <taxon>Leotiomycetes</taxon>
        <taxon>Helotiales</taxon>
        <taxon>Helotiales incertae sedis</taxon>
        <taxon>Amylocarpus</taxon>
    </lineage>
</organism>
<dbReference type="InterPro" id="IPR013112">
    <property type="entry name" value="FAD-bd_8"/>
</dbReference>
<dbReference type="GO" id="GO:0015677">
    <property type="term" value="P:copper ion import"/>
    <property type="evidence" value="ECO:0007669"/>
    <property type="project" value="TreeGrafter"/>
</dbReference>
<dbReference type="SFLD" id="SFLDS00052">
    <property type="entry name" value="Ferric_Reductase_Domain"/>
    <property type="match status" value="1"/>
</dbReference>
<dbReference type="GO" id="GO:0006826">
    <property type="term" value="P:iron ion transport"/>
    <property type="evidence" value="ECO:0007669"/>
    <property type="project" value="TreeGrafter"/>
</dbReference>
<reference evidence="10" key="1">
    <citation type="journal article" date="2021" name="IMA Fungus">
        <title>Genomic characterization of three marine fungi, including Emericellopsis atlantica sp. nov. with signatures of a generalist lifestyle and marine biomass degradation.</title>
        <authorList>
            <person name="Hagestad O.C."/>
            <person name="Hou L."/>
            <person name="Andersen J.H."/>
            <person name="Hansen E.H."/>
            <person name="Altermark B."/>
            <person name="Li C."/>
            <person name="Kuhnert E."/>
            <person name="Cox R.J."/>
            <person name="Crous P.W."/>
            <person name="Spatafora J.W."/>
            <person name="Lail K."/>
            <person name="Amirebrahimi M."/>
            <person name="Lipzen A."/>
            <person name="Pangilinan J."/>
            <person name="Andreopoulos W."/>
            <person name="Hayes R.D."/>
            <person name="Ng V."/>
            <person name="Grigoriev I.V."/>
            <person name="Jackson S.A."/>
            <person name="Sutton T.D.S."/>
            <person name="Dobson A.D.W."/>
            <person name="Rama T."/>
        </authorList>
    </citation>
    <scope>NUCLEOTIDE SEQUENCE</scope>
    <source>
        <strain evidence="10">TRa018bII</strain>
    </source>
</reference>
<dbReference type="PROSITE" id="PS51384">
    <property type="entry name" value="FAD_FR"/>
    <property type="match status" value="1"/>
</dbReference>
<keyword evidence="4 8" id="KW-1133">Transmembrane helix</keyword>
<feature type="transmembrane region" description="Helical" evidence="8">
    <location>
        <begin position="254"/>
        <end position="273"/>
    </location>
</feature>
<feature type="transmembrane region" description="Helical" evidence="8">
    <location>
        <begin position="56"/>
        <end position="74"/>
    </location>
</feature>
<accession>A0A9P7YQJ8</accession>
<comment type="subcellular location">
    <subcellularLocation>
        <location evidence="1">Membrane</location>
        <topology evidence="1">Multi-pass membrane protein</topology>
    </subcellularLocation>
</comment>
<comment type="caution">
    <text evidence="10">The sequence shown here is derived from an EMBL/GenBank/DDBJ whole genome shotgun (WGS) entry which is preliminary data.</text>
</comment>
<keyword evidence="2" id="KW-0813">Transport</keyword>
<feature type="compositionally biased region" description="Polar residues" evidence="7">
    <location>
        <begin position="109"/>
        <end position="120"/>
    </location>
</feature>
<evidence type="ECO:0000256" key="1">
    <source>
        <dbReference type="ARBA" id="ARBA00004141"/>
    </source>
</evidence>
<feature type="transmembrane region" description="Helical" evidence="8">
    <location>
        <begin position="285"/>
        <end position="303"/>
    </location>
</feature>
<evidence type="ECO:0000259" key="9">
    <source>
        <dbReference type="PROSITE" id="PS51384"/>
    </source>
</evidence>